<keyword evidence="4" id="KW-1185">Reference proteome</keyword>
<dbReference type="Gene3D" id="2.70.170.10">
    <property type="entry name" value="Neurotransmitter-gated ion-channel ligand-binding domain"/>
    <property type="match status" value="1"/>
</dbReference>
<evidence type="ECO:0000256" key="1">
    <source>
        <dbReference type="SAM" id="SignalP"/>
    </source>
</evidence>
<dbReference type="InterPro" id="IPR036734">
    <property type="entry name" value="Neur_chan_lig-bd_sf"/>
</dbReference>
<organism evidence="3 4">
    <name type="scientific">Littorina saxatilis</name>
    <dbReference type="NCBI Taxonomy" id="31220"/>
    <lineage>
        <taxon>Eukaryota</taxon>
        <taxon>Metazoa</taxon>
        <taxon>Spiralia</taxon>
        <taxon>Lophotrochozoa</taxon>
        <taxon>Mollusca</taxon>
        <taxon>Gastropoda</taxon>
        <taxon>Caenogastropoda</taxon>
        <taxon>Littorinimorpha</taxon>
        <taxon>Littorinoidea</taxon>
        <taxon>Littorinidae</taxon>
        <taxon>Littorina</taxon>
    </lineage>
</organism>
<gene>
    <name evidence="3" type="ORF">V1264_012323</name>
</gene>
<dbReference type="InterPro" id="IPR006202">
    <property type="entry name" value="Neur_chan_lig-bd"/>
</dbReference>
<feature type="signal peptide" evidence="1">
    <location>
        <begin position="1"/>
        <end position="25"/>
    </location>
</feature>
<accession>A0AAN9BX79</accession>
<comment type="caution">
    <text evidence="3">The sequence shown here is derived from an EMBL/GenBank/DDBJ whole genome shotgun (WGS) entry which is preliminary data.</text>
</comment>
<dbReference type="AlphaFoldDB" id="A0AAN9BX79"/>
<dbReference type="GO" id="GO:0016020">
    <property type="term" value="C:membrane"/>
    <property type="evidence" value="ECO:0007669"/>
    <property type="project" value="InterPro"/>
</dbReference>
<reference evidence="3 4" key="1">
    <citation type="submission" date="2024-02" db="EMBL/GenBank/DDBJ databases">
        <title>Chromosome-scale genome assembly of the rough periwinkle Littorina saxatilis.</title>
        <authorList>
            <person name="De Jode A."/>
            <person name="Faria R."/>
            <person name="Formenti G."/>
            <person name="Sims Y."/>
            <person name="Smith T.P."/>
            <person name="Tracey A."/>
            <person name="Wood J.M.D."/>
            <person name="Zagrodzka Z.B."/>
            <person name="Johannesson K."/>
            <person name="Butlin R.K."/>
            <person name="Leder E.H."/>
        </authorList>
    </citation>
    <scope>NUCLEOTIDE SEQUENCE [LARGE SCALE GENOMIC DNA]</scope>
    <source>
        <strain evidence="3">Snail1</strain>
        <tissue evidence="3">Muscle</tissue>
    </source>
</reference>
<dbReference type="Proteomes" id="UP001374579">
    <property type="component" value="Unassembled WGS sequence"/>
</dbReference>
<protein>
    <recommendedName>
        <fullName evidence="2">Neurotransmitter-gated ion-channel ligand-binding domain-containing protein</fullName>
    </recommendedName>
</protein>
<dbReference type="SUPFAM" id="SSF63712">
    <property type="entry name" value="Nicotinic receptor ligand binding domain-like"/>
    <property type="match status" value="1"/>
</dbReference>
<keyword evidence="1" id="KW-0732">Signal</keyword>
<proteinExistence type="predicted"/>
<sequence>MAQRAAWRLLLVWQVVCTILSLCAAMKRQVPKPDTMSYEDYLVNYVLDAYKARSKHGRPVLNFNDTLTVKFAIQLLQIVDLDEQDQVLTLNIWDQYVSAL</sequence>
<evidence type="ECO:0000313" key="3">
    <source>
        <dbReference type="EMBL" id="KAK7112950.1"/>
    </source>
</evidence>
<feature type="chain" id="PRO_5042836826" description="Neurotransmitter-gated ion-channel ligand-binding domain-containing protein" evidence="1">
    <location>
        <begin position="26"/>
        <end position="100"/>
    </location>
</feature>
<feature type="domain" description="Neurotransmitter-gated ion-channel ligand-binding" evidence="2">
    <location>
        <begin position="42"/>
        <end position="94"/>
    </location>
</feature>
<evidence type="ECO:0000259" key="2">
    <source>
        <dbReference type="Pfam" id="PF02931"/>
    </source>
</evidence>
<dbReference type="Pfam" id="PF02931">
    <property type="entry name" value="Neur_chan_LBD"/>
    <property type="match status" value="1"/>
</dbReference>
<dbReference type="EMBL" id="JBAMIC010000002">
    <property type="protein sequence ID" value="KAK7112950.1"/>
    <property type="molecule type" value="Genomic_DNA"/>
</dbReference>
<dbReference type="GO" id="GO:0005230">
    <property type="term" value="F:extracellular ligand-gated monoatomic ion channel activity"/>
    <property type="evidence" value="ECO:0007669"/>
    <property type="project" value="InterPro"/>
</dbReference>
<evidence type="ECO:0000313" key="4">
    <source>
        <dbReference type="Proteomes" id="UP001374579"/>
    </source>
</evidence>
<name>A0AAN9BX79_9CAEN</name>